<evidence type="ECO:0000256" key="4">
    <source>
        <dbReference type="ARBA" id="ARBA00022525"/>
    </source>
</evidence>
<comment type="subcellular location">
    <subcellularLocation>
        <location evidence="1">Secreted</location>
        <location evidence="1">Cell wall</location>
    </subcellularLocation>
</comment>
<dbReference type="InterPro" id="IPR011050">
    <property type="entry name" value="Pectin_lyase_fold/virulence"/>
</dbReference>
<dbReference type="EMBL" id="BDQV01000678">
    <property type="protein sequence ID" value="GAY67260.1"/>
    <property type="molecule type" value="Genomic_DNA"/>
</dbReference>
<reference evidence="10 11" key="1">
    <citation type="journal article" date="2017" name="Front. Genet.">
        <title>Draft sequencing of the heterozygous diploid genome of Satsuma (Citrus unshiu Marc.) using a hybrid assembly approach.</title>
        <authorList>
            <person name="Shimizu T."/>
            <person name="Tanizawa Y."/>
            <person name="Mochizuki T."/>
            <person name="Nagasaki H."/>
            <person name="Yoshioka T."/>
            <person name="Toyoda A."/>
            <person name="Fujiyama A."/>
            <person name="Kaminuma E."/>
            <person name="Nakamura Y."/>
        </authorList>
    </citation>
    <scope>NUCLEOTIDE SEQUENCE [LARGE SCALE GENOMIC DNA]</scope>
    <source>
        <strain evidence="11">cv. Miyagawa wase</strain>
    </source>
</reference>
<evidence type="ECO:0000256" key="9">
    <source>
        <dbReference type="RuleBase" id="RU361169"/>
    </source>
</evidence>
<keyword evidence="3" id="KW-0134">Cell wall</keyword>
<dbReference type="PROSITE" id="PS00502">
    <property type="entry name" value="POLYGALACTURONASE"/>
    <property type="match status" value="1"/>
</dbReference>
<dbReference type="GO" id="GO:0005975">
    <property type="term" value="P:carbohydrate metabolic process"/>
    <property type="evidence" value="ECO:0007669"/>
    <property type="project" value="InterPro"/>
</dbReference>
<dbReference type="Pfam" id="PF00295">
    <property type="entry name" value="Glyco_hydro_28"/>
    <property type="match status" value="2"/>
</dbReference>
<dbReference type="Proteomes" id="UP000236630">
    <property type="component" value="Unassembled WGS sequence"/>
</dbReference>
<evidence type="ECO:0000313" key="11">
    <source>
        <dbReference type="Proteomes" id="UP000236630"/>
    </source>
</evidence>
<evidence type="ECO:0000256" key="2">
    <source>
        <dbReference type="ARBA" id="ARBA00008834"/>
    </source>
</evidence>
<name>A0A2H5QRK9_CITUN</name>
<dbReference type="PANTHER" id="PTHR31375">
    <property type="match status" value="1"/>
</dbReference>
<dbReference type="Gene3D" id="2.160.20.10">
    <property type="entry name" value="Single-stranded right-handed beta-helix, Pectin lyase-like"/>
    <property type="match status" value="2"/>
</dbReference>
<gene>
    <name evidence="10" type="ORF">CUMW_255150</name>
</gene>
<evidence type="ECO:0000256" key="7">
    <source>
        <dbReference type="ARBA" id="ARBA00023316"/>
    </source>
</evidence>
<dbReference type="GO" id="GO:0071555">
    <property type="term" value="P:cell wall organization"/>
    <property type="evidence" value="ECO:0007669"/>
    <property type="project" value="UniProtKB-KW"/>
</dbReference>
<keyword evidence="4" id="KW-0964">Secreted</keyword>
<evidence type="ECO:0000256" key="5">
    <source>
        <dbReference type="ARBA" id="ARBA00022801"/>
    </source>
</evidence>
<organism evidence="10 11">
    <name type="scientific">Citrus unshiu</name>
    <name type="common">Satsuma mandarin</name>
    <name type="synonym">Citrus nobilis var. unshiu</name>
    <dbReference type="NCBI Taxonomy" id="55188"/>
    <lineage>
        <taxon>Eukaryota</taxon>
        <taxon>Viridiplantae</taxon>
        <taxon>Streptophyta</taxon>
        <taxon>Embryophyta</taxon>
        <taxon>Tracheophyta</taxon>
        <taxon>Spermatophyta</taxon>
        <taxon>Magnoliopsida</taxon>
        <taxon>eudicotyledons</taxon>
        <taxon>Gunneridae</taxon>
        <taxon>Pentapetalae</taxon>
        <taxon>rosids</taxon>
        <taxon>malvids</taxon>
        <taxon>Sapindales</taxon>
        <taxon>Rutaceae</taxon>
        <taxon>Aurantioideae</taxon>
        <taxon>Citrus</taxon>
    </lineage>
</organism>
<protein>
    <submittedName>
        <fullName evidence="10">Uncharacterized protein</fullName>
    </submittedName>
</protein>
<evidence type="ECO:0000256" key="8">
    <source>
        <dbReference type="PROSITE-ProRule" id="PRU10052"/>
    </source>
</evidence>
<dbReference type="AlphaFoldDB" id="A0A2H5QRK9"/>
<keyword evidence="5 9" id="KW-0378">Hydrolase</keyword>
<feature type="active site" evidence="8">
    <location>
        <position position="84"/>
    </location>
</feature>
<dbReference type="InterPro" id="IPR000743">
    <property type="entry name" value="Glyco_hydro_28"/>
</dbReference>
<keyword evidence="6 9" id="KW-0326">Glycosidase</keyword>
<keyword evidence="11" id="KW-1185">Reference proteome</keyword>
<accession>A0A2H5QRK9</accession>
<evidence type="ECO:0000256" key="3">
    <source>
        <dbReference type="ARBA" id="ARBA00022512"/>
    </source>
</evidence>
<comment type="caution">
    <text evidence="10">The sequence shown here is derived from an EMBL/GenBank/DDBJ whole genome shotgun (WGS) entry which is preliminary data.</text>
</comment>
<comment type="similarity">
    <text evidence="2 9">Belongs to the glycosyl hydrolase 28 family.</text>
</comment>
<proteinExistence type="inferred from homology"/>
<evidence type="ECO:0000256" key="6">
    <source>
        <dbReference type="ARBA" id="ARBA00023295"/>
    </source>
</evidence>
<dbReference type="SUPFAM" id="SSF51126">
    <property type="entry name" value="Pectin lyase-like"/>
    <property type="match status" value="1"/>
</dbReference>
<keyword evidence="7" id="KW-0961">Cell wall biogenesis/degradation</keyword>
<sequence length="193" mass="20903">MYVLLQSIGFSNSNNIAINGLTSLNSQMYHIVFNGCNNVKLQGVKVLASGNSPNTDGSPQAMTVSVGPGTNNLWIENVACGPGHGISIGSLGKDLIEAGVQNVTVKNCDIYRHSKWAKNKVMGETKQWFCQKNFLFQHAVMKNVQNPIIIDQNYCPDNEGCPGKDIHGTSATKAAVNFDCSSKNPCSRIRLEV</sequence>
<dbReference type="GO" id="GO:0004650">
    <property type="term" value="F:polygalacturonase activity"/>
    <property type="evidence" value="ECO:0007669"/>
    <property type="project" value="InterPro"/>
</dbReference>
<dbReference type="InterPro" id="IPR012334">
    <property type="entry name" value="Pectin_lyas_fold"/>
</dbReference>
<evidence type="ECO:0000313" key="10">
    <source>
        <dbReference type="EMBL" id="GAY67260.1"/>
    </source>
</evidence>
<evidence type="ECO:0000256" key="1">
    <source>
        <dbReference type="ARBA" id="ARBA00004191"/>
    </source>
</evidence>